<feature type="region of interest" description="Disordered" evidence="1">
    <location>
        <begin position="1551"/>
        <end position="1598"/>
    </location>
</feature>
<feature type="compositionally biased region" description="Low complexity" evidence="1">
    <location>
        <begin position="2177"/>
        <end position="2244"/>
    </location>
</feature>
<feature type="region of interest" description="Disordered" evidence="1">
    <location>
        <begin position="1625"/>
        <end position="1650"/>
    </location>
</feature>
<feature type="compositionally biased region" description="Basic and acidic residues" evidence="1">
    <location>
        <begin position="2111"/>
        <end position="2132"/>
    </location>
</feature>
<feature type="compositionally biased region" description="Polar residues" evidence="1">
    <location>
        <begin position="615"/>
        <end position="656"/>
    </location>
</feature>
<reference evidence="2 3" key="1">
    <citation type="journal article" date="2021" name="Elife">
        <title>Chloroplast acquisition without the gene transfer in kleptoplastic sea slugs, Plakobranchus ocellatus.</title>
        <authorList>
            <person name="Maeda T."/>
            <person name="Takahashi S."/>
            <person name="Yoshida T."/>
            <person name="Shimamura S."/>
            <person name="Takaki Y."/>
            <person name="Nagai Y."/>
            <person name="Toyoda A."/>
            <person name="Suzuki Y."/>
            <person name="Arimoto A."/>
            <person name="Ishii H."/>
            <person name="Satoh N."/>
            <person name="Nishiyama T."/>
            <person name="Hasebe M."/>
            <person name="Maruyama T."/>
            <person name="Minagawa J."/>
            <person name="Obokata J."/>
            <person name="Shigenobu S."/>
        </authorList>
    </citation>
    <scope>NUCLEOTIDE SEQUENCE [LARGE SCALE GENOMIC DNA]</scope>
</reference>
<feature type="compositionally biased region" description="Low complexity" evidence="1">
    <location>
        <begin position="2253"/>
        <end position="2263"/>
    </location>
</feature>
<sequence>MDRSLSRSLPYLPRYQSLSPARSPCLGGRRFASLRSLSSPSHRQRICYIDAGEATRVVSTSCRARGSPSPKRSYKVHLFGPAFSSDGTKRVHHASRVTRSLSAYDLHSSHMYVSQDALLTGADRQADARRAFVSCQDLYHKGPYFPDATAASESGVSLGGISDESLYLCGGDDMDNLSQHSFGSSSAFHEITFDSEHERCDSSDAYFSGAEGGYSNAHHSGDRLLDVLFEDNPDSQSFASPRRRQNVSSLTSYSENRRRELQLPPNEQDKAQLKTQALRVLIPGSDVPLRNGVSATSFKDLNKSPGEKRVLTSTPLAQSTPHVSPRGVGETKLSILACWNADDSLEDHGIDGQTNSKDIKLMHKSHIARVLFESDISDFKDGSSCNSSQSEDNFSDVSSATVGSYSSRRTKMVKRASDKAGFPKRCASFESDNQNQISQQGLLECKSSTITRAGNEHESRISHSGADSAGTCVDDFGSEEGSARPCSAASDDWQDRQTYHEKNAQALSSVCGGADEGESEDKGEEGDEEGEDEDDRAGLSKKTRSSSRNGRLRGSRNASCSALATGGNAPPQGVSSPGIVSSGKINIPLISAGKHGQEKLRKRVSPPTPLPSAVVASNTSPRSATGQENLSGQDRTSHTGIDSGTRYGSDSDSTEGISDVDGKENIASFNEHGVMETNNHQASGCVTQNQDKKRFTQTTADNEPSTEEERRGAENRYDQENNMREGSNDYEKSLAFNKKGNNKINSPANIQHDVLFTSQLHGRYVGPDEVTETPTVTAGHFTNTARSEEAKGAGPSVVCSTKRWGKEERDGYGSSDRYQLNTAGERDGVEGGNSVDAFVALPESKGGEERMKTETQVSGERERVGERLRLGSSSTSLPSTPLTASRNINIERSSSAVECSSEQSELLHREVINTNSCHPSANPTDNLHSSIDLEKFDESRNDTRFEAGTNVFSRKSDSFKSEIKVSLAPAPLNGKVNSHRDVNCIAYSDSANTTDVEAKEEEEKEKPEFISKFSDAEKQPLCVIGETRSSMERSIDPGFVAGARAASEGETPQIVVVRVMATAQNAAERGTARQACDKDQQQHLKAEFLSRQQQCVSKLPPNCTDRSSHLCFVNKVLESKHGASSCDSFQGKNHFENLKTSVKDTDSNERTKTVSCEHGEINQGQSLNENIPRETNRESIPEQTSGYGQDKGIHTSDKEDTFIANDTDFVSGVGECVVQRKEVEVTEVCHKVVKKIHSTTVEGENVSKDSRFNHLTSHFISDGDSKPGDFARDRSSKTTIVEDTEDTVTTKTTTTTTTTLNALCPSPKRSEIDVKLQDSDNSASAENSSDRNASTKITFFPVPVGRDSLLPKLIRPEVEGCASLQTSTCENILPAPHLPCVVSGQTDVPTTHVMREVKHTWQAQPDPGVTGCPALQRTSSSPTSAALIGVDLYALKRHGNDNYTANQLDSLQAKLAQISGQRDTGDALSSPTPATHKSQSSASSPPYQDHAEATSVLKQIVRGDTDGFPNLPQFSAGYGDYDTVTENGTQVCRDSGPTFYSYTVEVRDSASNKQFSSENVSEDKNQGRESYDNDYDNALPSVTTALPSRHSYSNHHHHHLPLLKPGQLKSSSLWTLQEETESLLEAVSPKPTRRTLTSLASDDEETNSIDDENSALHTNQAQHHTEISHSNLSINSVEQDLSDTAIGHKNCASESSDFDDSDGNYSSISTAESTSYRSSSVGREQTPMSDETDFAPASDKMDYDSSWHRVQGSDLDRVSSFNDFVSGLEQSISAPVTDQNNRLGNLTPCHQHSEQLSTLDSLAESLKQFTQPTVDFDTFPGTASPHFSTFEEGAVTFQSIDNSHFQPSHHHHHHHDHLNVNLNSSLASASTASHHSWFTPLTDDARSEASLRLHALDLDLSRISSCNSPAPSDISEASSAYTCTGTAQIKRHNHHVSFGDTPTAAALLSPTSCGGFLSPVPTSTPKSKTMPVSIIKRPPSPREELRQKYVDENVRQFDQILRDFHKRISPVEAIDDFQIVEPQQLEVLSDKTSSTNISNYDDLYKAFTNDGTEKKQNNVCIVLEDENMSSFRFKRFLRKSHTKRKKGKKIMRFLNKLKCVSEGMSSPDFSPGKKDALRDSSTKNKANSRDDSVQVFSTDSMPSQPPNLKLSVPNPELTSSKSFQHHRLLETSPVNVSSSSYTPSQGSPASSTQSVSSSRSRADSAYSSISESLSHGSGTSPRRLTTLSTTGSSVGSASRGASTSGAWSISASSASFSGTPSEADQTLLSSSKDDSEDMLSALSDVFEQLDVCEGEIDRALLNRMKHGYTRARPARRL</sequence>
<dbReference type="EMBL" id="BLXT01007956">
    <property type="protein sequence ID" value="GFO44479.1"/>
    <property type="molecule type" value="Genomic_DNA"/>
</dbReference>
<feature type="region of interest" description="Disordered" evidence="1">
    <location>
        <begin position="2253"/>
        <end position="2272"/>
    </location>
</feature>
<feature type="region of interest" description="Disordered" evidence="1">
    <location>
        <begin position="454"/>
        <end position="492"/>
    </location>
</feature>
<feature type="region of interest" description="Disordered" evidence="1">
    <location>
        <begin position="1175"/>
        <end position="1194"/>
    </location>
</feature>
<keyword evidence="3" id="KW-1185">Reference proteome</keyword>
<feature type="region of interest" description="Disordered" evidence="1">
    <location>
        <begin position="844"/>
        <end position="863"/>
    </location>
</feature>
<feature type="region of interest" description="Disordered" evidence="1">
    <location>
        <begin position="235"/>
        <end position="270"/>
    </location>
</feature>
<feature type="compositionally biased region" description="Basic and acidic residues" evidence="1">
    <location>
        <begin position="845"/>
        <end position="863"/>
    </location>
</feature>
<feature type="compositionally biased region" description="Polar residues" evidence="1">
    <location>
        <begin position="676"/>
        <end position="689"/>
    </location>
</feature>
<feature type="region of interest" description="Disordered" evidence="1">
    <location>
        <begin position="2174"/>
        <end position="2244"/>
    </location>
</feature>
<feature type="compositionally biased region" description="Basic residues" evidence="1">
    <location>
        <begin position="539"/>
        <end position="554"/>
    </location>
</feature>
<feature type="compositionally biased region" description="Polar residues" evidence="1">
    <location>
        <begin position="383"/>
        <end position="407"/>
    </location>
</feature>
<name>A0AAV4DJT8_9GAST</name>
<dbReference type="Proteomes" id="UP000735302">
    <property type="component" value="Unassembled WGS sequence"/>
</dbReference>
<feature type="compositionally biased region" description="Basic and acidic residues" evidence="1">
    <location>
        <begin position="255"/>
        <end position="270"/>
    </location>
</feature>
<gene>
    <name evidence="2" type="ORF">PoB_007098400</name>
</gene>
<feature type="compositionally biased region" description="Basic and acidic residues" evidence="1">
    <location>
        <begin position="1261"/>
        <end position="1276"/>
    </location>
</feature>
<proteinExistence type="predicted"/>
<evidence type="ECO:0000313" key="2">
    <source>
        <dbReference type="EMBL" id="GFO44479.1"/>
    </source>
</evidence>
<feature type="compositionally biased region" description="Acidic residues" evidence="1">
    <location>
        <begin position="1641"/>
        <end position="1650"/>
    </location>
</feature>
<feature type="region of interest" description="Disordered" evidence="1">
    <location>
        <begin position="1692"/>
        <end position="1743"/>
    </location>
</feature>
<feature type="compositionally biased region" description="Basic and acidic residues" evidence="1">
    <location>
        <begin position="707"/>
        <end position="726"/>
    </location>
</feature>
<evidence type="ECO:0000313" key="3">
    <source>
        <dbReference type="Proteomes" id="UP000735302"/>
    </source>
</evidence>
<protein>
    <submittedName>
        <fullName evidence="2">Uncharacterized protein</fullName>
    </submittedName>
</protein>
<feature type="region of interest" description="Disordered" evidence="1">
    <location>
        <begin position="2103"/>
        <end position="2160"/>
    </location>
</feature>
<feature type="region of interest" description="Disordered" evidence="1">
    <location>
        <begin position="1961"/>
        <end position="1981"/>
    </location>
</feature>
<feature type="region of interest" description="Disordered" evidence="1">
    <location>
        <begin position="1258"/>
        <end position="1277"/>
    </location>
</feature>
<feature type="compositionally biased region" description="Acidic residues" evidence="1">
    <location>
        <begin position="515"/>
        <end position="535"/>
    </location>
</feature>
<feature type="region of interest" description="Disordered" evidence="1">
    <location>
        <begin position="382"/>
        <end position="410"/>
    </location>
</feature>
<feature type="compositionally biased region" description="Polar residues" evidence="1">
    <location>
        <begin position="1458"/>
        <end position="1486"/>
    </location>
</feature>
<feature type="region of interest" description="Disordered" evidence="1">
    <location>
        <begin position="504"/>
        <end position="726"/>
    </location>
</feature>
<accession>A0AAV4DJT8</accession>
<comment type="caution">
    <text evidence="2">The sequence shown here is derived from an EMBL/GenBank/DDBJ whole genome shotgun (WGS) entry which is preliminary data.</text>
</comment>
<feature type="compositionally biased region" description="Basic and acidic residues" evidence="1">
    <location>
        <begin position="1561"/>
        <end position="1571"/>
    </location>
</feature>
<organism evidence="2 3">
    <name type="scientific">Plakobranchus ocellatus</name>
    <dbReference type="NCBI Taxonomy" id="259542"/>
    <lineage>
        <taxon>Eukaryota</taxon>
        <taxon>Metazoa</taxon>
        <taxon>Spiralia</taxon>
        <taxon>Lophotrochozoa</taxon>
        <taxon>Mollusca</taxon>
        <taxon>Gastropoda</taxon>
        <taxon>Heterobranchia</taxon>
        <taxon>Euthyneura</taxon>
        <taxon>Panpulmonata</taxon>
        <taxon>Sacoglossa</taxon>
        <taxon>Placobranchoidea</taxon>
        <taxon>Plakobranchidae</taxon>
        <taxon>Plakobranchus</taxon>
    </lineage>
</organism>
<feature type="region of interest" description="Disordered" evidence="1">
    <location>
        <begin position="806"/>
        <end position="833"/>
    </location>
</feature>
<feature type="region of interest" description="Disordered" evidence="1">
    <location>
        <begin position="1458"/>
        <end position="1491"/>
    </location>
</feature>
<feature type="compositionally biased region" description="Low complexity" evidence="1">
    <location>
        <begin position="1706"/>
        <end position="1720"/>
    </location>
</feature>
<evidence type="ECO:0000256" key="1">
    <source>
        <dbReference type="SAM" id="MobiDB-lite"/>
    </source>
</evidence>